<organism evidence="1 2">
    <name type="scientific">Candidatus Kapaibacterium thiocyanatum</name>
    <dbReference type="NCBI Taxonomy" id="1895771"/>
    <lineage>
        <taxon>Bacteria</taxon>
        <taxon>Pseudomonadati</taxon>
        <taxon>Candidatus Kapaibacteriota</taxon>
        <taxon>Candidatus Kapaibacteriia</taxon>
        <taxon>Candidatus Kapaibacteriales</taxon>
        <taxon>Candidatus Kapaibacteriaceae</taxon>
        <taxon>Candidatus Kapaibacterium</taxon>
    </lineage>
</organism>
<reference evidence="1 2" key="1">
    <citation type="submission" date="2016-09" db="EMBL/GenBank/DDBJ databases">
        <title>Genome-resolved meta-omics ties microbial dynamics to process performance in biotechnology for thiocyanate degradation.</title>
        <authorList>
            <person name="Kantor R.S."/>
            <person name="Huddy R.J."/>
            <person name="Iyer R."/>
            <person name="Thomas B.C."/>
            <person name="Brown C.T."/>
            <person name="Anantharaman K."/>
            <person name="Tringe S."/>
            <person name="Hettich R.L."/>
            <person name="Harrison S.T."/>
            <person name="Banfield J.F."/>
        </authorList>
    </citation>
    <scope>NUCLEOTIDE SEQUENCE [LARGE SCALE GENOMIC DNA]</scope>
    <source>
        <strain evidence="1">59-99</strain>
    </source>
</reference>
<accession>A0A1M3KWS2</accession>
<dbReference type="Proteomes" id="UP000184233">
    <property type="component" value="Unassembled WGS sequence"/>
</dbReference>
<protein>
    <submittedName>
        <fullName evidence="1">Uncharacterized protein</fullName>
    </submittedName>
</protein>
<dbReference type="AlphaFoldDB" id="A0A1M3KWS2"/>
<comment type="caution">
    <text evidence="1">The sequence shown here is derived from an EMBL/GenBank/DDBJ whole genome shotgun (WGS) entry which is preliminary data.</text>
</comment>
<dbReference type="EMBL" id="MKVH01000024">
    <property type="protein sequence ID" value="OJX56862.1"/>
    <property type="molecule type" value="Genomic_DNA"/>
</dbReference>
<name>A0A1M3KWS2_9BACT</name>
<evidence type="ECO:0000313" key="2">
    <source>
        <dbReference type="Proteomes" id="UP000184233"/>
    </source>
</evidence>
<gene>
    <name evidence="1" type="ORF">BGO89_10055</name>
</gene>
<evidence type="ECO:0000313" key="1">
    <source>
        <dbReference type="EMBL" id="OJX56862.1"/>
    </source>
</evidence>
<sequence>MDYFDAFDEVFASIEQFVQEHGRAPKEVAVSPSLYTWLAELQREAALLEGVGNHDPVSLDSPYGSIRIAIDETLSPWEIVPM</sequence>
<proteinExistence type="predicted"/>